<dbReference type="Proteomes" id="UP001056756">
    <property type="component" value="Chromosome"/>
</dbReference>
<accession>A0A9J6ZHW6</accession>
<organism evidence="2 3">
    <name type="scientific">Candidatus Pristimantibacillus lignocellulolyticus</name>
    <dbReference type="NCBI Taxonomy" id="2994561"/>
    <lineage>
        <taxon>Bacteria</taxon>
        <taxon>Bacillati</taxon>
        <taxon>Bacillota</taxon>
        <taxon>Bacilli</taxon>
        <taxon>Bacillales</taxon>
        <taxon>Paenibacillaceae</taxon>
        <taxon>Candidatus Pristimantibacillus</taxon>
    </lineage>
</organism>
<evidence type="ECO:0000313" key="2">
    <source>
        <dbReference type="EMBL" id="URN95786.1"/>
    </source>
</evidence>
<protein>
    <submittedName>
        <fullName evidence="2">Cupin domain-containing protein</fullName>
    </submittedName>
</protein>
<dbReference type="InterPro" id="IPR014710">
    <property type="entry name" value="RmlC-like_jellyroll"/>
</dbReference>
<dbReference type="InterPro" id="IPR053146">
    <property type="entry name" value="QDO-like"/>
</dbReference>
<reference evidence="2" key="1">
    <citation type="submission" date="2022-05" db="EMBL/GenBank/DDBJ databases">
        <title>Novel bacterial taxa in a minimal lignocellulolytic consortium and its capacity to transform plastics disclosed by genome-resolved metagenomics.</title>
        <authorList>
            <person name="Rodriguez C.A.D."/>
            <person name="Diaz-Garcia L."/>
            <person name="Herrera K."/>
            <person name="Tarazona N.A."/>
            <person name="Sproer C."/>
            <person name="Overmann J."/>
            <person name="Jimenez D.J."/>
        </authorList>
    </citation>
    <scope>NUCLEOTIDE SEQUENCE</scope>
    <source>
        <strain evidence="2">MAG5</strain>
    </source>
</reference>
<evidence type="ECO:0000259" key="1">
    <source>
        <dbReference type="Pfam" id="PF07883"/>
    </source>
</evidence>
<evidence type="ECO:0000313" key="3">
    <source>
        <dbReference type="Proteomes" id="UP001056756"/>
    </source>
</evidence>
<dbReference type="EMBL" id="CP097899">
    <property type="protein sequence ID" value="URN95786.1"/>
    <property type="molecule type" value="Genomic_DNA"/>
</dbReference>
<dbReference type="KEGG" id="plig:NAG76_05950"/>
<dbReference type="Pfam" id="PF07883">
    <property type="entry name" value="Cupin_2"/>
    <property type="match status" value="1"/>
</dbReference>
<proteinExistence type="predicted"/>
<name>A0A9J6ZHW6_9BACL</name>
<dbReference type="InterPro" id="IPR011051">
    <property type="entry name" value="RmlC_Cupin_sf"/>
</dbReference>
<dbReference type="SUPFAM" id="SSF51182">
    <property type="entry name" value="RmlC-like cupins"/>
    <property type="match status" value="1"/>
</dbReference>
<dbReference type="PANTHER" id="PTHR36440:SF1">
    <property type="entry name" value="PUTATIVE (AFU_ORTHOLOGUE AFUA_8G07350)-RELATED"/>
    <property type="match status" value="1"/>
</dbReference>
<dbReference type="PANTHER" id="PTHR36440">
    <property type="entry name" value="PUTATIVE (AFU_ORTHOLOGUE AFUA_8G07350)-RELATED"/>
    <property type="match status" value="1"/>
</dbReference>
<feature type="domain" description="Cupin type-2" evidence="1">
    <location>
        <begin position="35"/>
        <end position="100"/>
    </location>
</feature>
<dbReference type="Gene3D" id="2.60.120.10">
    <property type="entry name" value="Jelly Rolls"/>
    <property type="match status" value="1"/>
</dbReference>
<dbReference type="AlphaFoldDB" id="A0A9J6ZHW6"/>
<gene>
    <name evidence="2" type="ORF">NAG76_05950</name>
</gene>
<dbReference type="InterPro" id="IPR013096">
    <property type="entry name" value="Cupin_2"/>
</dbReference>
<sequence length="188" mass="21150">MSTLARKVHHKITGESITFLKTSLETNGEYLLIEVSLPPNGDGPPLHCHDRFDEQFVVKQGKLTVNINKVEQVLEVEQMLTAPIGVAHTFRNGHDEPVVFQVKLTPPQQFEESVRIHYGLMDDGLTDNNGVPSNIFHTALMLVLQNTLVADKPLWLQRSLFGLLVRIGQLTNAYKPLEKYTGKKITIK</sequence>